<protein>
    <submittedName>
        <fullName evidence="5">Integrase</fullName>
    </submittedName>
</protein>
<dbReference type="InterPro" id="IPR013762">
    <property type="entry name" value="Integrase-like_cat_sf"/>
</dbReference>
<evidence type="ECO:0000256" key="1">
    <source>
        <dbReference type="ARBA" id="ARBA00008857"/>
    </source>
</evidence>
<dbReference type="CDD" id="cd01185">
    <property type="entry name" value="INTN1_C_like"/>
    <property type="match status" value="1"/>
</dbReference>
<dbReference type="Pfam" id="PF00589">
    <property type="entry name" value="Phage_integrase"/>
    <property type="match status" value="1"/>
</dbReference>
<dbReference type="SUPFAM" id="SSF56349">
    <property type="entry name" value="DNA breaking-rejoining enzymes"/>
    <property type="match status" value="1"/>
</dbReference>
<dbReference type="InterPro" id="IPR050090">
    <property type="entry name" value="Tyrosine_recombinase_XerCD"/>
</dbReference>
<dbReference type="InterPro" id="IPR025269">
    <property type="entry name" value="SAM-like_dom"/>
</dbReference>
<gene>
    <name evidence="5" type="ORF">ERS852462_01493</name>
</gene>
<reference evidence="5 6" key="1">
    <citation type="submission" date="2015-09" db="EMBL/GenBank/DDBJ databases">
        <authorList>
            <consortium name="Pathogen Informatics"/>
        </authorList>
    </citation>
    <scope>NUCLEOTIDE SEQUENCE [LARGE SCALE GENOMIC DNA]</scope>
    <source>
        <strain evidence="5 6">2789STDY5834847</strain>
    </source>
</reference>
<feature type="domain" description="Tyr recombinase" evidence="4">
    <location>
        <begin position="279"/>
        <end position="468"/>
    </location>
</feature>
<proteinExistence type="inferred from homology"/>
<dbReference type="InterPro" id="IPR011010">
    <property type="entry name" value="DNA_brk_join_enz"/>
</dbReference>
<keyword evidence="2" id="KW-0238">DNA-binding</keyword>
<comment type="similarity">
    <text evidence="1">Belongs to the 'phage' integrase family.</text>
</comment>
<dbReference type="InterPro" id="IPR002104">
    <property type="entry name" value="Integrase_catalytic"/>
</dbReference>
<dbReference type="Pfam" id="PF13102">
    <property type="entry name" value="Phage_int_SAM_5"/>
    <property type="match status" value="1"/>
</dbReference>
<dbReference type="GO" id="GO:0003677">
    <property type="term" value="F:DNA binding"/>
    <property type="evidence" value="ECO:0007669"/>
    <property type="project" value="UniProtKB-KW"/>
</dbReference>
<dbReference type="GO" id="GO:0015074">
    <property type="term" value="P:DNA integration"/>
    <property type="evidence" value="ECO:0007669"/>
    <property type="project" value="InterPro"/>
</dbReference>
<accession>A0A174HUZ2</accession>
<dbReference type="GO" id="GO:0006310">
    <property type="term" value="P:DNA recombination"/>
    <property type="evidence" value="ECO:0007669"/>
    <property type="project" value="UniProtKB-KW"/>
</dbReference>
<dbReference type="PANTHER" id="PTHR30349:SF64">
    <property type="entry name" value="PROPHAGE INTEGRASE INTD-RELATED"/>
    <property type="match status" value="1"/>
</dbReference>
<evidence type="ECO:0000313" key="5">
    <source>
        <dbReference type="EMBL" id="CUO76870.1"/>
    </source>
</evidence>
<sequence length="477" mass="54818">MIPYFGIYFVPLHHSNQDISRMDFIFIKSSKAGKEDYGSIYARVRTGKANMKVVTGFTIKQLEWEKYRSLQYTSSALMSSIGIKYGQFAQVLARIKAAFEADGFNPKEAKNIIESVKHDVLNGMMQIVEVKPKGRMLFEDFLTSYIEDMETGRRTKKGRTVKVSPAYIKGLRIIQKQIRNYQKETHRKLGLDDMTMETRNSLVGYWKERGLMPNAINSYMTDVRTVAKAAYEDKLTKCDDFRHSDFVPKKEEVDNIYLTPEQIQEMLNLDLSTKEAVKKRLESLDISEDEKLAQLSKCRITHIRTLEHVRDIFIVGCLTGQRVSDYSRICEDMITEIGGTEFILITQQKTEKKVYIPVDRRVRAILAKYDGKLPPVHPNEMNKLVKTIGLLLGWTHDCGFDEKRLNPKRGRRFCDMLLSHTARRSFATNAYKAGVPLPSIQAITGHSSEAQLRRYLKLDAEEKAVIALKDFKGIIKI</sequence>
<dbReference type="PANTHER" id="PTHR30349">
    <property type="entry name" value="PHAGE INTEGRASE-RELATED"/>
    <property type="match status" value="1"/>
</dbReference>
<keyword evidence="3" id="KW-0233">DNA recombination</keyword>
<name>A0A174HUZ2_BACUN</name>
<evidence type="ECO:0000259" key="4">
    <source>
        <dbReference type="PROSITE" id="PS51898"/>
    </source>
</evidence>
<dbReference type="Gene3D" id="1.10.443.10">
    <property type="entry name" value="Intergrase catalytic core"/>
    <property type="match status" value="1"/>
</dbReference>
<evidence type="ECO:0000256" key="2">
    <source>
        <dbReference type="ARBA" id="ARBA00023125"/>
    </source>
</evidence>
<dbReference type="AlphaFoldDB" id="A0A174HUZ2"/>
<dbReference type="Gene3D" id="1.10.150.130">
    <property type="match status" value="1"/>
</dbReference>
<organism evidence="5 6">
    <name type="scientific">Bacteroides uniformis</name>
    <dbReference type="NCBI Taxonomy" id="820"/>
    <lineage>
        <taxon>Bacteria</taxon>
        <taxon>Pseudomonadati</taxon>
        <taxon>Bacteroidota</taxon>
        <taxon>Bacteroidia</taxon>
        <taxon>Bacteroidales</taxon>
        <taxon>Bacteroidaceae</taxon>
        <taxon>Bacteroides</taxon>
    </lineage>
</organism>
<dbReference type="EMBL" id="CZAF01000004">
    <property type="protein sequence ID" value="CUO76870.1"/>
    <property type="molecule type" value="Genomic_DNA"/>
</dbReference>
<dbReference type="PROSITE" id="PS51898">
    <property type="entry name" value="TYR_RECOMBINASE"/>
    <property type="match status" value="1"/>
</dbReference>
<dbReference type="InterPro" id="IPR010998">
    <property type="entry name" value="Integrase_recombinase_N"/>
</dbReference>
<evidence type="ECO:0000256" key="3">
    <source>
        <dbReference type="ARBA" id="ARBA00023172"/>
    </source>
</evidence>
<evidence type="ECO:0000313" key="6">
    <source>
        <dbReference type="Proteomes" id="UP000095614"/>
    </source>
</evidence>
<dbReference type="Proteomes" id="UP000095614">
    <property type="component" value="Unassembled WGS sequence"/>
</dbReference>